<dbReference type="Proteomes" id="UP000236742">
    <property type="component" value="Unassembled WGS sequence"/>
</dbReference>
<dbReference type="InterPro" id="IPR006127">
    <property type="entry name" value="ZnuA-like"/>
</dbReference>
<dbReference type="EMBL" id="FNVD01000013">
    <property type="protein sequence ID" value="SEG16519.1"/>
    <property type="molecule type" value="Genomic_DNA"/>
</dbReference>
<evidence type="ECO:0000313" key="9">
    <source>
        <dbReference type="Proteomes" id="UP000236742"/>
    </source>
</evidence>
<dbReference type="GO" id="GO:0006829">
    <property type="term" value="P:zinc ion transport"/>
    <property type="evidence" value="ECO:0007669"/>
    <property type="project" value="UniProtKB-KW"/>
</dbReference>
<name>A0A1H5XXI0_9RHOB</name>
<gene>
    <name evidence="8" type="ORF">SAMN05421751_11354</name>
</gene>
<dbReference type="RefSeq" id="WP_104008793.1">
    <property type="nucleotide sequence ID" value="NZ_FNVD01000013.1"/>
</dbReference>
<evidence type="ECO:0000256" key="2">
    <source>
        <dbReference type="ARBA" id="ARBA00015915"/>
    </source>
</evidence>
<dbReference type="OrthoDB" id="7346865at2"/>
<keyword evidence="9" id="KW-1185">Reference proteome</keyword>
<evidence type="ECO:0000256" key="7">
    <source>
        <dbReference type="SAM" id="SignalP"/>
    </source>
</evidence>
<protein>
    <recommendedName>
        <fullName evidence="2">High-affinity zinc uptake system protein ZnuA</fullName>
    </recommendedName>
</protein>
<feature type="chain" id="PRO_5009289945" description="High-affinity zinc uptake system protein ZnuA" evidence="7">
    <location>
        <begin position="19"/>
        <end position="332"/>
    </location>
</feature>
<proteinExistence type="inferred from homology"/>
<dbReference type="PANTHER" id="PTHR42953">
    <property type="entry name" value="HIGH-AFFINITY ZINC UPTAKE SYSTEM PROTEIN ZNUA-RELATED"/>
    <property type="match status" value="1"/>
</dbReference>
<keyword evidence="5" id="KW-0864">Zinc transport</keyword>
<dbReference type="InterPro" id="IPR050492">
    <property type="entry name" value="Bact_metal-bind_prot9"/>
</dbReference>
<evidence type="ECO:0000256" key="1">
    <source>
        <dbReference type="ARBA" id="ARBA00011028"/>
    </source>
</evidence>
<evidence type="ECO:0000256" key="6">
    <source>
        <dbReference type="SAM" id="MobiDB-lite"/>
    </source>
</evidence>
<feature type="compositionally biased region" description="Basic and acidic residues" evidence="6">
    <location>
        <begin position="110"/>
        <end position="137"/>
    </location>
</feature>
<feature type="signal peptide" evidence="7">
    <location>
        <begin position="1"/>
        <end position="18"/>
    </location>
</feature>
<keyword evidence="5" id="KW-0862">Zinc</keyword>
<keyword evidence="4 7" id="KW-0732">Signal</keyword>
<dbReference type="Pfam" id="PF01297">
    <property type="entry name" value="ZnuA"/>
    <property type="match status" value="1"/>
</dbReference>
<accession>A0A1H5XXI0</accession>
<dbReference type="GO" id="GO:0046872">
    <property type="term" value="F:metal ion binding"/>
    <property type="evidence" value="ECO:0007669"/>
    <property type="project" value="InterPro"/>
</dbReference>
<evidence type="ECO:0000256" key="3">
    <source>
        <dbReference type="ARBA" id="ARBA00022448"/>
    </source>
</evidence>
<dbReference type="Gene3D" id="3.40.50.1980">
    <property type="entry name" value="Nitrogenase molybdenum iron protein domain"/>
    <property type="match status" value="3"/>
</dbReference>
<organism evidence="8 9">
    <name type="scientific">Jhaorihella thermophila</name>
    <dbReference type="NCBI Taxonomy" id="488547"/>
    <lineage>
        <taxon>Bacteria</taxon>
        <taxon>Pseudomonadati</taxon>
        <taxon>Pseudomonadota</taxon>
        <taxon>Alphaproteobacteria</taxon>
        <taxon>Rhodobacterales</taxon>
        <taxon>Paracoccaceae</taxon>
        <taxon>Jhaorihella</taxon>
    </lineage>
</organism>
<comment type="similarity">
    <text evidence="1">Belongs to the bacterial solute-binding protein 9 family.</text>
</comment>
<feature type="compositionally biased region" description="Basic and acidic residues" evidence="6">
    <location>
        <begin position="144"/>
        <end position="162"/>
    </location>
</feature>
<evidence type="ECO:0000313" key="8">
    <source>
        <dbReference type="EMBL" id="SEG16519.1"/>
    </source>
</evidence>
<dbReference type="PANTHER" id="PTHR42953:SF3">
    <property type="entry name" value="HIGH-AFFINITY ZINC UPTAKE SYSTEM PROTEIN ZNUA"/>
    <property type="match status" value="1"/>
</dbReference>
<dbReference type="AlphaFoldDB" id="A0A1H5XXI0"/>
<evidence type="ECO:0000256" key="4">
    <source>
        <dbReference type="ARBA" id="ARBA00022729"/>
    </source>
</evidence>
<feature type="region of interest" description="Disordered" evidence="6">
    <location>
        <begin position="110"/>
        <end position="169"/>
    </location>
</feature>
<keyword evidence="5" id="KW-0406">Ion transport</keyword>
<reference evidence="8 9" key="1">
    <citation type="submission" date="2016-10" db="EMBL/GenBank/DDBJ databases">
        <authorList>
            <person name="de Groot N.N."/>
        </authorList>
    </citation>
    <scope>NUCLEOTIDE SEQUENCE [LARGE SCALE GENOMIC DNA]</scope>
    <source>
        <strain evidence="8 9">DSM 23413</strain>
    </source>
</reference>
<evidence type="ECO:0000256" key="5">
    <source>
        <dbReference type="ARBA" id="ARBA00022906"/>
    </source>
</evidence>
<keyword evidence="3" id="KW-0813">Transport</keyword>
<dbReference type="SUPFAM" id="SSF53807">
    <property type="entry name" value="Helical backbone' metal receptor"/>
    <property type="match status" value="1"/>
</dbReference>
<sequence length="332" mass="36088">MKFLLATLILLLAAPLRAETPRVVADIAPVHGIVAEVMEGVGSPDLLLSPGVSPHHVTLRPSQARAMQKADLVVWIGPALTPWLEKALESLRRGEQIALLELPGTIVLPFRDHDDDAQDREHGEEHRHAQGHGDDHAQGAARPLAHDHDQDRENDHGHDHAGGPDPHAWLDPRNAALWAGAIAERLSRIDPTNADRYRANARTFADRMHALEDEIAARLADTGPYLAYHDAFQYFETRFGLKLAGVIAAGDAADPGAAHLSALRRHLAEKGVACAFREPQLDPRLMQAALEGLDLRIGVLDPLGRDLEPGPGFYDSLLRNLAAGFAQCRPGS</sequence>